<protein>
    <submittedName>
        <fullName evidence="2">Uncharacterized protein</fullName>
    </submittedName>
</protein>
<feature type="compositionally biased region" description="Basic and acidic residues" evidence="1">
    <location>
        <begin position="60"/>
        <end position="70"/>
    </location>
</feature>
<name>A0AAV4PKA0_9ARAC</name>
<proteinExistence type="predicted"/>
<organism evidence="2 3">
    <name type="scientific">Caerostris darwini</name>
    <dbReference type="NCBI Taxonomy" id="1538125"/>
    <lineage>
        <taxon>Eukaryota</taxon>
        <taxon>Metazoa</taxon>
        <taxon>Ecdysozoa</taxon>
        <taxon>Arthropoda</taxon>
        <taxon>Chelicerata</taxon>
        <taxon>Arachnida</taxon>
        <taxon>Araneae</taxon>
        <taxon>Araneomorphae</taxon>
        <taxon>Entelegynae</taxon>
        <taxon>Araneoidea</taxon>
        <taxon>Araneidae</taxon>
        <taxon>Caerostris</taxon>
    </lineage>
</organism>
<evidence type="ECO:0000313" key="3">
    <source>
        <dbReference type="Proteomes" id="UP001054837"/>
    </source>
</evidence>
<keyword evidence="3" id="KW-1185">Reference proteome</keyword>
<dbReference type="AlphaFoldDB" id="A0AAV4PKA0"/>
<accession>A0AAV4PKA0</accession>
<dbReference type="Proteomes" id="UP001054837">
    <property type="component" value="Unassembled WGS sequence"/>
</dbReference>
<comment type="caution">
    <text evidence="2">The sequence shown here is derived from an EMBL/GenBank/DDBJ whole genome shotgun (WGS) entry which is preliminary data.</text>
</comment>
<evidence type="ECO:0000313" key="2">
    <source>
        <dbReference type="EMBL" id="GIX96728.1"/>
    </source>
</evidence>
<gene>
    <name evidence="2" type="ORF">CDAR_591571</name>
</gene>
<reference evidence="2 3" key="1">
    <citation type="submission" date="2021-06" db="EMBL/GenBank/DDBJ databases">
        <title>Caerostris darwini draft genome.</title>
        <authorList>
            <person name="Kono N."/>
            <person name="Arakawa K."/>
        </authorList>
    </citation>
    <scope>NUCLEOTIDE SEQUENCE [LARGE SCALE GENOMIC DNA]</scope>
</reference>
<sequence>MEKLLGRPAIESLDPGVCIIELCTAGKQTKSATQFNPKSSPGDVDGSLAAYALRQQKWQSEGEMRDDKSKSALPLDL</sequence>
<evidence type="ECO:0000256" key="1">
    <source>
        <dbReference type="SAM" id="MobiDB-lite"/>
    </source>
</evidence>
<dbReference type="EMBL" id="BPLQ01002964">
    <property type="protein sequence ID" value="GIX96728.1"/>
    <property type="molecule type" value="Genomic_DNA"/>
</dbReference>
<feature type="region of interest" description="Disordered" evidence="1">
    <location>
        <begin position="57"/>
        <end position="77"/>
    </location>
</feature>